<gene>
    <name evidence="5" type="primary">USB1</name>
    <name evidence="7" type="ORF">N8I77_012742</name>
</gene>
<dbReference type="GO" id="GO:0016829">
    <property type="term" value="F:lyase activity"/>
    <property type="evidence" value="ECO:0007669"/>
    <property type="project" value="UniProtKB-KW"/>
</dbReference>
<keyword evidence="8" id="KW-1185">Reference proteome</keyword>
<dbReference type="Proteomes" id="UP001265746">
    <property type="component" value="Unassembled WGS sequence"/>
</dbReference>
<dbReference type="PANTHER" id="PTHR13522:SF3">
    <property type="entry name" value="U6 SNRNA PHOSPHODIESTERASE 1"/>
    <property type="match status" value="1"/>
</dbReference>
<name>A0AAD9VYB0_PHOAM</name>
<dbReference type="InterPro" id="IPR027521">
    <property type="entry name" value="Usb1"/>
</dbReference>
<dbReference type="PANTHER" id="PTHR13522">
    <property type="entry name" value="U6 SNRNA PHOSPHODIESTERASE 1"/>
    <property type="match status" value="1"/>
</dbReference>
<comment type="subcellular location">
    <subcellularLocation>
        <location evidence="5">Nucleus</location>
    </subcellularLocation>
</comment>
<feature type="active site" description="Proton donor/acceptor" evidence="5">
    <location>
        <position position="160"/>
    </location>
</feature>
<keyword evidence="4 5" id="KW-0539">Nucleus</keyword>
<comment type="similarity">
    <text evidence="5">Belongs to the 2H phosphoesterase superfamily. USB1 family.</text>
</comment>
<dbReference type="GO" id="GO:1990838">
    <property type="term" value="F:poly(U)-specific exoribonuclease activity, producing 3' uridine cyclic phosphate ends"/>
    <property type="evidence" value="ECO:0007669"/>
    <property type="project" value="UniProtKB-UniRule"/>
</dbReference>
<dbReference type="HAMAP" id="MF_03040">
    <property type="entry name" value="USB1"/>
    <property type="match status" value="1"/>
</dbReference>
<evidence type="ECO:0000256" key="5">
    <source>
        <dbReference type="HAMAP-Rule" id="MF_03040"/>
    </source>
</evidence>
<dbReference type="GO" id="GO:0005634">
    <property type="term" value="C:nucleus"/>
    <property type="evidence" value="ECO:0007669"/>
    <property type="project" value="UniProtKB-SubCell"/>
</dbReference>
<keyword evidence="2 5" id="KW-0378">Hydrolase</keyword>
<feature type="compositionally biased region" description="Low complexity" evidence="6">
    <location>
        <begin position="37"/>
        <end position="46"/>
    </location>
</feature>
<dbReference type="AlphaFoldDB" id="A0AAD9VYB0"/>
<dbReference type="EC" id="3.1.4.-" evidence="5"/>
<evidence type="ECO:0000256" key="4">
    <source>
        <dbReference type="ARBA" id="ARBA00023242"/>
    </source>
</evidence>
<dbReference type="EMBL" id="JAUJFL010000010">
    <property type="protein sequence ID" value="KAK2596853.1"/>
    <property type="molecule type" value="Genomic_DNA"/>
</dbReference>
<evidence type="ECO:0000313" key="7">
    <source>
        <dbReference type="EMBL" id="KAK2596853.1"/>
    </source>
</evidence>
<keyword evidence="1 5" id="KW-0540">Nuclease</keyword>
<reference evidence="7" key="1">
    <citation type="submission" date="2023-06" db="EMBL/GenBank/DDBJ databases">
        <authorList>
            <person name="Noh H."/>
        </authorList>
    </citation>
    <scope>NUCLEOTIDE SEQUENCE</scope>
    <source>
        <strain evidence="7">DUCC20226</strain>
    </source>
</reference>
<evidence type="ECO:0000256" key="6">
    <source>
        <dbReference type="SAM" id="MobiDB-lite"/>
    </source>
</evidence>
<evidence type="ECO:0000313" key="8">
    <source>
        <dbReference type="Proteomes" id="UP001265746"/>
    </source>
</evidence>
<evidence type="ECO:0000256" key="1">
    <source>
        <dbReference type="ARBA" id="ARBA00022722"/>
    </source>
</evidence>
<sequence>MALVDYSSSDPGSESDSESDSDPAPGQNHQGCRRHSPTSIPESTSTPLTARRQLGHQLSPQPASSPLPPLPSSFHNLYASTVRTATADLPSLHQGRRRIIPHKDGNWPSHIYLEWHPTSSQHQLLQSLLVALTRDLQHLLIGHGLVGFLTSDLGAPLPLHVSLSRPFVLRTHDKDAFLDLLIRDTARCRVPTFALACDDLAWHRSPESERSFLVLRVRAPRGNNDELSALLRVCNHLVASHGQPELYASSRRPGDDSNGHASDAFHVSLAWSFSQPTAELRQKTAEVFARPEFRDAIHSRISIPVEGVKVKIGNVVTNIALPEAGGRTGSGSGKGLFDI</sequence>
<evidence type="ECO:0000256" key="2">
    <source>
        <dbReference type="ARBA" id="ARBA00022801"/>
    </source>
</evidence>
<keyword evidence="3" id="KW-0456">Lyase</keyword>
<protein>
    <recommendedName>
        <fullName evidence="5">U6 snRNA phosphodiesterase</fullName>
        <ecNumber evidence="5">3.1.4.-</ecNumber>
    </recommendedName>
</protein>
<dbReference type="Gene3D" id="3.90.1140.10">
    <property type="entry name" value="Cyclic phosphodiesterase"/>
    <property type="match status" value="1"/>
</dbReference>
<dbReference type="GO" id="GO:0034477">
    <property type="term" value="P:U6 snRNA 3'-end processing"/>
    <property type="evidence" value="ECO:0007669"/>
    <property type="project" value="UniProtKB-UniRule"/>
</dbReference>
<accession>A0AAD9VYB0</accession>
<comment type="function">
    <text evidence="5">Phosphodiesterase responsible for the U6 snRNA 3' end processing. Acts as an exoribonuclease (RNase) responsible for trimming the poly(U) tract of the last nucleotides in the pre-U6 snRNA molecule, leading to the formation of mature U6 snRNA.</text>
</comment>
<comment type="caution">
    <text evidence="7">The sequence shown here is derived from an EMBL/GenBank/DDBJ whole genome shotgun (WGS) entry which is preliminary data.</text>
</comment>
<feature type="active site" description="Proton donor/acceptor" evidence="5">
    <location>
        <position position="266"/>
    </location>
</feature>
<evidence type="ECO:0000256" key="3">
    <source>
        <dbReference type="ARBA" id="ARBA00023239"/>
    </source>
</evidence>
<organism evidence="7 8">
    <name type="scientific">Phomopsis amygdali</name>
    <name type="common">Fusicoccum amygdali</name>
    <dbReference type="NCBI Taxonomy" id="1214568"/>
    <lineage>
        <taxon>Eukaryota</taxon>
        <taxon>Fungi</taxon>
        <taxon>Dikarya</taxon>
        <taxon>Ascomycota</taxon>
        <taxon>Pezizomycotina</taxon>
        <taxon>Sordariomycetes</taxon>
        <taxon>Sordariomycetidae</taxon>
        <taxon>Diaporthales</taxon>
        <taxon>Diaporthaceae</taxon>
        <taxon>Diaporthe</taxon>
    </lineage>
</organism>
<dbReference type="Pfam" id="PF09749">
    <property type="entry name" value="HVSL"/>
    <property type="match status" value="1"/>
</dbReference>
<feature type="region of interest" description="Disordered" evidence="6">
    <location>
        <begin position="1"/>
        <end position="46"/>
    </location>
</feature>
<proteinExistence type="inferred from homology"/>